<protein>
    <submittedName>
        <fullName evidence="1">Sjogrens syndrome scleroderma autoantigen 1</fullName>
    </submittedName>
</protein>
<reference evidence="1" key="1">
    <citation type="submission" date="2007-06" db="EMBL/GenBank/DDBJ databases">
        <title>Complete sequence of Methanococcus vannielii SB.</title>
        <authorList>
            <consortium name="US DOE Joint Genome Institute"/>
            <person name="Copeland A."/>
            <person name="Lucas S."/>
            <person name="Lapidus A."/>
            <person name="Barry K."/>
            <person name="Glavina del Rio T."/>
            <person name="Dalin E."/>
            <person name="Tice H."/>
            <person name="Pitluck S."/>
            <person name="Chain P."/>
            <person name="Malfatti S."/>
            <person name="Shin M."/>
            <person name="Vergez L."/>
            <person name="Schmutz J."/>
            <person name="Larimer F."/>
            <person name="Land M."/>
            <person name="Hauser L."/>
            <person name="Kyrpides N."/>
            <person name="Anderson I."/>
            <person name="Sieprawska-Lupa M."/>
            <person name="Whitman W.B."/>
            <person name="Richardson P."/>
        </authorList>
    </citation>
    <scope>NUCLEOTIDE SEQUENCE [LARGE SCALE GENOMIC DNA]</scope>
    <source>
        <strain evidence="1">SB</strain>
    </source>
</reference>
<dbReference type="KEGG" id="mvn:Mevan_1139"/>
<gene>
    <name evidence="1" type="ordered locus">Mevan_1139</name>
</gene>
<sequence>MLDEINIASKELAKGAKMLSKHCENCGFPLFERDSKEYCPNCKSEKIVSILDDKKINKEFKSHDITYKGKSEVLDKKIEYLFKKLDEETEITRINEISQAICALIKIKKYT</sequence>
<dbReference type="EMBL" id="CP000742">
    <property type="protein sequence ID" value="ABR55039.1"/>
    <property type="molecule type" value="Genomic_DNA"/>
</dbReference>
<dbReference type="HOGENOM" id="CLU_142653_2_0_2"/>
<keyword evidence="2" id="KW-1185">Reference proteome</keyword>
<name>A6URB7_METVS</name>
<dbReference type="Pfam" id="PF06677">
    <property type="entry name" value="Auto_anti-p27"/>
    <property type="match status" value="1"/>
</dbReference>
<evidence type="ECO:0000313" key="2">
    <source>
        <dbReference type="Proteomes" id="UP000001107"/>
    </source>
</evidence>
<dbReference type="NCBIfam" id="NF001646">
    <property type="entry name" value="PRK00420.1-3"/>
    <property type="match status" value="1"/>
</dbReference>
<dbReference type="STRING" id="406327.Mevan_1139"/>
<accession>A6URB7</accession>
<dbReference type="InterPro" id="IPR009563">
    <property type="entry name" value="SSSCA1"/>
</dbReference>
<dbReference type="Proteomes" id="UP000001107">
    <property type="component" value="Chromosome"/>
</dbReference>
<proteinExistence type="predicted"/>
<organism evidence="1 2">
    <name type="scientific">Methanococcus vannielii (strain ATCC 35089 / DSM 1224 / JCM 13029 / OCM 148 / SB)</name>
    <dbReference type="NCBI Taxonomy" id="406327"/>
    <lineage>
        <taxon>Archaea</taxon>
        <taxon>Methanobacteriati</taxon>
        <taxon>Methanobacteriota</taxon>
        <taxon>Methanomada group</taxon>
        <taxon>Methanococci</taxon>
        <taxon>Methanococcales</taxon>
        <taxon>Methanococcaceae</taxon>
        <taxon>Methanococcus</taxon>
    </lineage>
</organism>
<dbReference type="AlphaFoldDB" id="A6URB7"/>
<dbReference type="eggNOG" id="arCOG00578">
    <property type="taxonomic scope" value="Archaea"/>
</dbReference>
<evidence type="ECO:0000313" key="1">
    <source>
        <dbReference type="EMBL" id="ABR55039.1"/>
    </source>
</evidence>